<evidence type="ECO:0000259" key="1">
    <source>
        <dbReference type="PROSITE" id="PS51186"/>
    </source>
</evidence>
<dbReference type="PANTHER" id="PTHR43072">
    <property type="entry name" value="N-ACETYLTRANSFERASE"/>
    <property type="match status" value="1"/>
</dbReference>
<dbReference type="RefSeq" id="WP_083348522.1">
    <property type="nucleotide sequence ID" value="NZ_LT629767.1"/>
</dbReference>
<dbReference type="EMBL" id="NIWU01000002">
    <property type="protein sequence ID" value="OXR33476.1"/>
    <property type="molecule type" value="Genomic_DNA"/>
</dbReference>
<feature type="domain" description="N-acetyltransferase" evidence="1">
    <location>
        <begin position="8"/>
        <end position="191"/>
    </location>
</feature>
<keyword evidence="3" id="KW-1185">Reference proteome</keyword>
<comment type="caution">
    <text evidence="2">The sequence shown here is derived from an EMBL/GenBank/DDBJ whole genome shotgun (WGS) entry which is preliminary data.</text>
</comment>
<proteinExistence type="predicted"/>
<dbReference type="SUPFAM" id="SSF55729">
    <property type="entry name" value="Acyl-CoA N-acyltransferases (Nat)"/>
    <property type="match status" value="1"/>
</dbReference>
<gene>
    <name evidence="2" type="ORF">PSUM_15775</name>
</gene>
<dbReference type="Gene3D" id="3.40.630.30">
    <property type="match status" value="1"/>
</dbReference>
<evidence type="ECO:0000313" key="2">
    <source>
        <dbReference type="EMBL" id="OXR33476.1"/>
    </source>
</evidence>
<protein>
    <submittedName>
        <fullName evidence="2">N-acetyltransferase</fullName>
    </submittedName>
</protein>
<dbReference type="InterPro" id="IPR000182">
    <property type="entry name" value="GNAT_dom"/>
</dbReference>
<accession>A0ABX4DXQ8</accession>
<organism evidence="2 3">
    <name type="scientific">Pseudomonas umsongensis</name>
    <dbReference type="NCBI Taxonomy" id="198618"/>
    <lineage>
        <taxon>Bacteria</taxon>
        <taxon>Pseudomonadati</taxon>
        <taxon>Pseudomonadota</taxon>
        <taxon>Gammaproteobacteria</taxon>
        <taxon>Pseudomonadales</taxon>
        <taxon>Pseudomonadaceae</taxon>
        <taxon>Pseudomonas</taxon>
    </lineage>
</organism>
<dbReference type="Proteomes" id="UP000215455">
    <property type="component" value="Unassembled WGS sequence"/>
</dbReference>
<name>A0ABX4DXQ8_9PSED</name>
<dbReference type="PROSITE" id="PS51186">
    <property type="entry name" value="GNAT"/>
    <property type="match status" value="1"/>
</dbReference>
<dbReference type="InterPro" id="IPR016181">
    <property type="entry name" value="Acyl_CoA_acyltransferase"/>
</dbReference>
<dbReference type="Pfam" id="PF00583">
    <property type="entry name" value="Acetyltransf_1"/>
    <property type="match status" value="1"/>
</dbReference>
<dbReference type="PANTHER" id="PTHR43072:SF60">
    <property type="entry name" value="L-2,4-DIAMINOBUTYRIC ACID ACETYLTRANSFERASE"/>
    <property type="match status" value="1"/>
</dbReference>
<reference evidence="2 3" key="1">
    <citation type="submission" date="2017-06" db="EMBL/GenBank/DDBJ databases">
        <authorList>
            <person name="Furmanczyk E.M."/>
        </authorList>
    </citation>
    <scope>NUCLEOTIDE SEQUENCE [LARGE SCALE GENOMIC DNA]</scope>
    <source>
        <strain evidence="2 3">DSM 16611</strain>
    </source>
</reference>
<evidence type="ECO:0000313" key="3">
    <source>
        <dbReference type="Proteomes" id="UP000215455"/>
    </source>
</evidence>
<dbReference type="CDD" id="cd04301">
    <property type="entry name" value="NAT_SF"/>
    <property type="match status" value="1"/>
</dbReference>
<sequence length="203" mass="22867">MQREPVQIVLASSLSEREPAIARWITSGRGSLAFILGDEECRHRLLADGINWDRVLIAYCSEGAIGYAAFKHHRRGPFSPGPAPFVREFGWLGGSLRYGLFMISECREWYYGFYLYGLRVRKVARRQGVASALLQAVCEQALGCGQEKVELEVQAKNLAARTFYAHHGFVSIRTMSWLSRLVPIPTVINLRRTLSPPSRVPSK</sequence>